<evidence type="ECO:0000259" key="5">
    <source>
        <dbReference type="Pfam" id="PF00535"/>
    </source>
</evidence>
<dbReference type="Proteomes" id="UP000019365">
    <property type="component" value="Unassembled WGS sequence"/>
</dbReference>
<protein>
    <recommendedName>
        <fullName evidence="5">Glycosyltransferase 2-like domain-containing protein</fullName>
    </recommendedName>
</protein>
<reference evidence="6 7" key="1">
    <citation type="journal article" date="2014" name="PLoS ONE">
        <title>Rumen cellulosomics: divergent fiber-degrading strategies revealed by comparative genome-wide analysis of six ruminococcal strains.</title>
        <authorList>
            <person name="Dassa B."/>
            <person name="Borovok I."/>
            <person name="Ruimy-Israeli V."/>
            <person name="Lamed R."/>
            <person name="Flint H.J."/>
            <person name="Duncan S.H."/>
            <person name="Henrissat B."/>
            <person name="Coutinho P."/>
            <person name="Morrison M."/>
            <person name="Mosoni P."/>
            <person name="Yeoman C.J."/>
            <person name="White B.A."/>
            <person name="Bayer E.A."/>
        </authorList>
    </citation>
    <scope>NUCLEOTIDE SEQUENCE [LARGE SCALE GENOMIC DNA]</scope>
    <source>
        <strain evidence="6 7">007c</strain>
    </source>
</reference>
<keyword evidence="3" id="KW-0328">Glycosyltransferase</keyword>
<gene>
    <name evidence="6" type="ORF">RF007C_16110</name>
</gene>
<comment type="similarity">
    <text evidence="2">Belongs to the glycosyltransferase 2 family.</text>
</comment>
<keyword evidence="4" id="KW-0808">Transferase</keyword>
<dbReference type="Gene3D" id="3.90.550.10">
    <property type="entry name" value="Spore Coat Polysaccharide Biosynthesis Protein SpsA, Chain A"/>
    <property type="match status" value="1"/>
</dbReference>
<feature type="domain" description="Glycosyltransferase 2-like" evidence="5">
    <location>
        <begin position="4"/>
        <end position="116"/>
    </location>
</feature>
<dbReference type="RefSeq" id="WP_037300385.1">
    <property type="nucleotide sequence ID" value="NZ_ATAX01000028.1"/>
</dbReference>
<evidence type="ECO:0000256" key="3">
    <source>
        <dbReference type="ARBA" id="ARBA00022676"/>
    </source>
</evidence>
<dbReference type="PANTHER" id="PTHR43179">
    <property type="entry name" value="RHAMNOSYLTRANSFERASE WBBL"/>
    <property type="match status" value="1"/>
</dbReference>
<evidence type="ECO:0000313" key="6">
    <source>
        <dbReference type="EMBL" id="EWM53135.1"/>
    </source>
</evidence>
<evidence type="ECO:0000256" key="4">
    <source>
        <dbReference type="ARBA" id="ARBA00022679"/>
    </source>
</evidence>
<dbReference type="PATRIC" id="fig|1341157.4.peg.2620"/>
<dbReference type="OrthoDB" id="9812302at2"/>
<evidence type="ECO:0000313" key="7">
    <source>
        <dbReference type="Proteomes" id="UP000019365"/>
    </source>
</evidence>
<keyword evidence="7" id="KW-1185">Reference proteome</keyword>
<dbReference type="InterPro" id="IPR029044">
    <property type="entry name" value="Nucleotide-diphossugar_trans"/>
</dbReference>
<name>W7UWV8_RUMFL</name>
<evidence type="ECO:0000256" key="1">
    <source>
        <dbReference type="ARBA" id="ARBA00004776"/>
    </source>
</evidence>
<organism evidence="6 7">
    <name type="scientific">Ruminococcus flavefaciens 007c</name>
    <dbReference type="NCBI Taxonomy" id="1341157"/>
    <lineage>
        <taxon>Bacteria</taxon>
        <taxon>Bacillati</taxon>
        <taxon>Bacillota</taxon>
        <taxon>Clostridia</taxon>
        <taxon>Eubacteriales</taxon>
        <taxon>Oscillospiraceae</taxon>
        <taxon>Ruminococcus</taxon>
    </lineage>
</organism>
<accession>W7UWV8</accession>
<comment type="pathway">
    <text evidence="1">Cell wall biogenesis; cell wall polysaccharide biosynthesis.</text>
</comment>
<dbReference type="EMBL" id="ATAX01000028">
    <property type="protein sequence ID" value="EWM53135.1"/>
    <property type="molecule type" value="Genomic_DNA"/>
</dbReference>
<dbReference type="Pfam" id="PF00535">
    <property type="entry name" value="Glycos_transf_2"/>
    <property type="match status" value="1"/>
</dbReference>
<dbReference type="InterPro" id="IPR001173">
    <property type="entry name" value="Glyco_trans_2-like"/>
</dbReference>
<evidence type="ECO:0000256" key="2">
    <source>
        <dbReference type="ARBA" id="ARBA00006739"/>
    </source>
</evidence>
<dbReference type="AlphaFoldDB" id="W7UWV8"/>
<dbReference type="PANTHER" id="PTHR43179:SF12">
    <property type="entry name" value="GALACTOFURANOSYLTRANSFERASE GLFT2"/>
    <property type="match status" value="1"/>
</dbReference>
<dbReference type="GO" id="GO:0016757">
    <property type="term" value="F:glycosyltransferase activity"/>
    <property type="evidence" value="ECO:0007669"/>
    <property type="project" value="UniProtKB-KW"/>
</dbReference>
<dbReference type="SUPFAM" id="SSF53448">
    <property type="entry name" value="Nucleotide-diphospho-sugar transferases"/>
    <property type="match status" value="1"/>
</dbReference>
<proteinExistence type="inferred from homology"/>
<sequence length="317" mass="38008">MKCSIIISYSHAYESVVRLYQSLENQSFPSSEYELIFINYGDKDGFPEYVAERSQRTRVRCFLIQRGNVAQAKNLGLRKAVGDLAIFLNGDEIAPRDFVAGHYETYERFGCNVMQFGLTKQVFEDNDQVFFENRELLRNGIRYWLTAPEQYGLEKHKSYYYIKDIRLKMMEPYRYDFTKVKYKMIFTQTSNLSVPMECVRRFGGIDENYRGQEIEDWEFGYRMMKNGVQIVYNPNVAVFHLYEKEKFDIKRYTEWKNNLDVMLNKYNDNFLNELTEFGSFFDPVRRERLRKAEPSKNIWLEIYKHLELSARKPIQVY</sequence>
<dbReference type="eggNOG" id="COG1216">
    <property type="taxonomic scope" value="Bacteria"/>
</dbReference>
<comment type="caution">
    <text evidence="6">The sequence shown here is derived from an EMBL/GenBank/DDBJ whole genome shotgun (WGS) entry which is preliminary data.</text>
</comment>